<evidence type="ECO:0000256" key="1">
    <source>
        <dbReference type="ARBA" id="ARBA00023002"/>
    </source>
</evidence>
<dbReference type="SUPFAM" id="SSF51735">
    <property type="entry name" value="NAD(P)-binding Rossmann-fold domains"/>
    <property type="match status" value="1"/>
</dbReference>
<dbReference type="AlphaFoldDB" id="S9VUD2"/>
<dbReference type="PANTHER" id="PTHR10366:SF564">
    <property type="entry name" value="STEROL-4-ALPHA-CARBOXYLATE 3-DEHYDROGENASE, DECARBOXYLATING"/>
    <property type="match status" value="1"/>
</dbReference>
<evidence type="ECO:0000256" key="2">
    <source>
        <dbReference type="ARBA" id="ARBA00023445"/>
    </source>
</evidence>
<dbReference type="Proteomes" id="UP000015464">
    <property type="component" value="Unassembled WGS sequence"/>
</dbReference>
<dbReference type="PANTHER" id="PTHR10366">
    <property type="entry name" value="NAD DEPENDENT EPIMERASE/DEHYDRATASE"/>
    <property type="match status" value="1"/>
</dbReference>
<proteinExistence type="inferred from homology"/>
<dbReference type="GO" id="GO:0016616">
    <property type="term" value="F:oxidoreductase activity, acting on the CH-OH group of donors, NAD or NADP as acceptor"/>
    <property type="evidence" value="ECO:0007669"/>
    <property type="project" value="TreeGrafter"/>
</dbReference>
<name>S9VUD2_SCHCR</name>
<dbReference type="EMBL" id="KE546991">
    <property type="protein sequence ID" value="EPY51383.1"/>
    <property type="molecule type" value="Genomic_DNA"/>
</dbReference>
<dbReference type="RefSeq" id="XP_013023952.1">
    <property type="nucleotide sequence ID" value="XM_013168498.1"/>
</dbReference>
<gene>
    <name evidence="3" type="ORF">SPOG_02556</name>
</gene>
<evidence type="ECO:0000313" key="3">
    <source>
        <dbReference type="EMBL" id="EPY51383.1"/>
    </source>
</evidence>
<reference evidence="3 4" key="1">
    <citation type="journal article" date="2011" name="Science">
        <title>Comparative functional genomics of the fission yeasts.</title>
        <authorList>
            <person name="Rhind N."/>
            <person name="Chen Z."/>
            <person name="Yassour M."/>
            <person name="Thompson D.A."/>
            <person name="Haas B.J."/>
            <person name="Habib N."/>
            <person name="Wapinski I."/>
            <person name="Roy S."/>
            <person name="Lin M.F."/>
            <person name="Heiman D.I."/>
            <person name="Young S.K."/>
            <person name="Furuya K."/>
            <person name="Guo Y."/>
            <person name="Pidoux A."/>
            <person name="Chen H.M."/>
            <person name="Robbertse B."/>
            <person name="Goldberg J.M."/>
            <person name="Aoki K."/>
            <person name="Bayne E.H."/>
            <person name="Berlin A.M."/>
            <person name="Desjardins C.A."/>
            <person name="Dobbs E."/>
            <person name="Dukaj L."/>
            <person name="Fan L."/>
            <person name="FitzGerald M.G."/>
            <person name="French C."/>
            <person name="Gujja S."/>
            <person name="Hansen K."/>
            <person name="Keifenheim D."/>
            <person name="Levin J.Z."/>
            <person name="Mosher R.A."/>
            <person name="Mueller C.A."/>
            <person name="Pfiffner J."/>
            <person name="Priest M."/>
            <person name="Russ C."/>
            <person name="Smialowska A."/>
            <person name="Swoboda P."/>
            <person name="Sykes S.M."/>
            <person name="Vaughn M."/>
            <person name="Vengrova S."/>
            <person name="Yoder R."/>
            <person name="Zeng Q."/>
            <person name="Allshire R."/>
            <person name="Baulcombe D."/>
            <person name="Birren B.W."/>
            <person name="Brown W."/>
            <person name="Ekwall K."/>
            <person name="Kellis M."/>
            <person name="Leatherwood J."/>
            <person name="Levin H."/>
            <person name="Margalit H."/>
            <person name="Martienssen R."/>
            <person name="Nieduszynski C.A."/>
            <person name="Spatafora J.W."/>
            <person name="Friedman N."/>
            <person name="Dalgaard J.Z."/>
            <person name="Baumann P."/>
            <person name="Niki H."/>
            <person name="Regev A."/>
            <person name="Nusbaum C."/>
        </authorList>
    </citation>
    <scope>NUCLEOTIDE SEQUENCE [LARGE SCALE GENOMIC DNA]</scope>
    <source>
        <strain evidence="4">OY26 / ATCC MYA-4695 / CBS 11777 / NBRC 106824 / NRRL Y48691</strain>
    </source>
</reference>
<dbReference type="InterPro" id="IPR036291">
    <property type="entry name" value="NAD(P)-bd_dom_sf"/>
</dbReference>
<dbReference type="InterPro" id="IPR050425">
    <property type="entry name" value="NAD(P)_dehydrat-like"/>
</dbReference>
<dbReference type="GeneID" id="25036879"/>
<dbReference type="OrthoDB" id="2735536at2759"/>
<evidence type="ECO:0000313" key="4">
    <source>
        <dbReference type="Proteomes" id="UP000015464"/>
    </source>
</evidence>
<organism evidence="3 4">
    <name type="scientific">Schizosaccharomyces cryophilus (strain OY26 / ATCC MYA-4695 / CBS 11777 / NBRC 106824 / NRRL Y48691)</name>
    <name type="common">Fission yeast</name>
    <dbReference type="NCBI Taxonomy" id="653667"/>
    <lineage>
        <taxon>Eukaryota</taxon>
        <taxon>Fungi</taxon>
        <taxon>Dikarya</taxon>
        <taxon>Ascomycota</taxon>
        <taxon>Taphrinomycotina</taxon>
        <taxon>Schizosaccharomycetes</taxon>
        <taxon>Schizosaccharomycetales</taxon>
        <taxon>Schizosaccharomycetaceae</taxon>
        <taxon>Schizosaccharomyces</taxon>
    </lineage>
</organism>
<accession>S9VUD2</accession>
<sequence length="190" mass="21646">MEKADEFVRLNPELKDKIEFVIVKDISESYALKDVIKDCDYVCQFASPVSVYVADYKTQILDPAVNGILSFLEAAATEPKVKRVIIISTSAATVNFTADPNAGYTYNEKDWNPVSYEEAMQPSMQSNQVDVRDVANAYVFALKNQQPRSVLREKFPEKKDVISEPSNVPFNEKLYKWDNSLSISRFRILQ</sequence>
<dbReference type="STRING" id="653667.S9VUD2"/>
<dbReference type="HOGENOM" id="CLU_1428768_0_0_1"/>
<protein>
    <submittedName>
        <fullName evidence="3">Uncharacterized protein</fullName>
    </submittedName>
</protein>
<dbReference type="Gene3D" id="3.40.50.720">
    <property type="entry name" value="NAD(P)-binding Rossmann-like Domain"/>
    <property type="match status" value="1"/>
</dbReference>
<comment type="similarity">
    <text evidence="2">Belongs to the NAD(P)-dependent epimerase/dehydratase family. Dihydroflavonol-4-reductase subfamily.</text>
</comment>
<keyword evidence="4" id="KW-1185">Reference proteome</keyword>
<keyword evidence="1" id="KW-0560">Oxidoreductase</keyword>
<dbReference type="eggNOG" id="KOG1502">
    <property type="taxonomic scope" value="Eukaryota"/>
</dbReference>